<organism evidence="1 2">
    <name type="scientific">Bacillus mycoides</name>
    <dbReference type="NCBI Taxonomy" id="1405"/>
    <lineage>
        <taxon>Bacteria</taxon>
        <taxon>Bacillati</taxon>
        <taxon>Bacillota</taxon>
        <taxon>Bacilli</taxon>
        <taxon>Bacillales</taxon>
        <taxon>Bacillaceae</taxon>
        <taxon>Bacillus</taxon>
        <taxon>Bacillus cereus group</taxon>
    </lineage>
</organism>
<dbReference type="EMBL" id="CABWMC010000029">
    <property type="protein sequence ID" value="VXC64887.1"/>
    <property type="molecule type" value="Genomic_DNA"/>
</dbReference>
<gene>
    <name evidence="1" type="ORF">BACI71_40579</name>
</gene>
<evidence type="ECO:0000313" key="2">
    <source>
        <dbReference type="Proteomes" id="UP000437562"/>
    </source>
</evidence>
<dbReference type="Proteomes" id="UP000437562">
    <property type="component" value="Unassembled WGS sequence"/>
</dbReference>
<sequence length="53" mass="6603">MFSYPLLYKVMRPVTPWLDFKILIILYKQKNTIFFLTPQLYNMLRLYFLIQII</sequence>
<name>A0A654AAR6_BACMY</name>
<protein>
    <submittedName>
        <fullName evidence="1">Uncharacterized protein</fullName>
    </submittedName>
</protein>
<proteinExistence type="predicted"/>
<reference evidence="1 2" key="1">
    <citation type="submission" date="2019-10" db="EMBL/GenBank/DDBJ databases">
        <authorList>
            <person name="Karimi E."/>
        </authorList>
    </citation>
    <scope>NUCLEOTIDE SEQUENCE [LARGE SCALE GENOMIC DNA]</scope>
    <source>
        <strain evidence="1">Bacillus sp. 71</strain>
    </source>
</reference>
<evidence type="ECO:0000313" key="1">
    <source>
        <dbReference type="EMBL" id="VXC64887.1"/>
    </source>
</evidence>
<dbReference type="AlphaFoldDB" id="A0A654AAR6"/>
<accession>A0A654AAR6</accession>